<dbReference type="InterPro" id="IPR011006">
    <property type="entry name" value="CheY-like_superfamily"/>
</dbReference>
<dbReference type="SMART" id="SM00388">
    <property type="entry name" value="HisKA"/>
    <property type="match status" value="1"/>
</dbReference>
<dbReference type="Gene3D" id="3.40.50.2300">
    <property type="match status" value="1"/>
</dbReference>
<comment type="caution">
    <text evidence="12">The sequence shown here is derived from an EMBL/GenBank/DDBJ whole genome shotgun (WGS) entry which is preliminary data.</text>
</comment>
<dbReference type="Pfam" id="PF00072">
    <property type="entry name" value="Response_reg"/>
    <property type="match status" value="1"/>
</dbReference>
<dbReference type="InterPro" id="IPR005467">
    <property type="entry name" value="His_kinase_dom"/>
</dbReference>
<keyword evidence="5" id="KW-0418">Kinase</keyword>
<feature type="domain" description="PAS" evidence="10">
    <location>
        <begin position="364"/>
        <end position="412"/>
    </location>
</feature>
<feature type="domain" description="Response regulatory" evidence="9">
    <location>
        <begin position="751"/>
        <end position="866"/>
    </location>
</feature>
<dbReference type="NCBIfam" id="TIGR00229">
    <property type="entry name" value="sensory_box"/>
    <property type="match status" value="1"/>
</dbReference>
<accession>A0ABS5R579</accession>
<reference evidence="12" key="1">
    <citation type="submission" date="2021-05" db="EMBL/GenBank/DDBJ databases">
        <authorList>
            <person name="Sun Q."/>
            <person name="Inoue M."/>
        </authorList>
    </citation>
    <scope>NUCLEOTIDE SEQUENCE</scope>
    <source>
        <strain evidence="12">VKM B-3255</strain>
    </source>
</reference>
<dbReference type="PANTHER" id="PTHR43065:SF49">
    <property type="entry name" value="HISTIDINE KINASE"/>
    <property type="match status" value="1"/>
</dbReference>
<evidence type="ECO:0000256" key="4">
    <source>
        <dbReference type="ARBA" id="ARBA00022679"/>
    </source>
</evidence>
<dbReference type="InterPro" id="IPR036097">
    <property type="entry name" value="HisK_dim/P_sf"/>
</dbReference>
<feature type="domain" description="Histidine kinase" evidence="8">
    <location>
        <begin position="505"/>
        <end position="728"/>
    </location>
</feature>
<comment type="catalytic activity">
    <reaction evidence="1">
        <text>ATP + protein L-histidine = ADP + protein N-phospho-L-histidine.</text>
        <dbReference type="EC" id="2.7.13.3"/>
    </reaction>
</comment>
<evidence type="ECO:0000259" key="11">
    <source>
        <dbReference type="PROSITE" id="PS50113"/>
    </source>
</evidence>
<name>A0ABS5R579_9HYPH</name>
<feature type="modified residue" description="4-aspartylphosphate" evidence="6">
    <location>
        <position position="801"/>
    </location>
</feature>
<dbReference type="InterPro" id="IPR029016">
    <property type="entry name" value="GAF-like_dom_sf"/>
</dbReference>
<dbReference type="InterPro" id="IPR035965">
    <property type="entry name" value="PAS-like_dom_sf"/>
</dbReference>
<dbReference type="Proteomes" id="UP001166585">
    <property type="component" value="Unassembled WGS sequence"/>
</dbReference>
<dbReference type="PROSITE" id="PS50113">
    <property type="entry name" value="PAC"/>
    <property type="match status" value="1"/>
</dbReference>
<dbReference type="SUPFAM" id="SSF47384">
    <property type="entry name" value="Homodimeric domain of signal transducing histidine kinase"/>
    <property type="match status" value="1"/>
</dbReference>
<dbReference type="SMART" id="SM00065">
    <property type="entry name" value="GAF"/>
    <property type="match status" value="1"/>
</dbReference>
<dbReference type="InterPro" id="IPR000700">
    <property type="entry name" value="PAS-assoc_C"/>
</dbReference>
<dbReference type="SMART" id="SM00091">
    <property type="entry name" value="PAS"/>
    <property type="match status" value="1"/>
</dbReference>
<feature type="domain" description="PAC" evidence="11">
    <location>
        <begin position="415"/>
        <end position="467"/>
    </location>
</feature>
<dbReference type="PRINTS" id="PR00344">
    <property type="entry name" value="BCTRLSENSOR"/>
</dbReference>
<feature type="coiled-coil region" evidence="7">
    <location>
        <begin position="458"/>
        <end position="496"/>
    </location>
</feature>
<dbReference type="SUPFAM" id="SSF55781">
    <property type="entry name" value="GAF domain-like"/>
    <property type="match status" value="1"/>
</dbReference>
<dbReference type="Gene3D" id="3.30.450.40">
    <property type="match status" value="1"/>
</dbReference>
<dbReference type="EMBL" id="JAHCQH010000014">
    <property type="protein sequence ID" value="MBS9476375.1"/>
    <property type="molecule type" value="Genomic_DNA"/>
</dbReference>
<dbReference type="SUPFAM" id="SSF55785">
    <property type="entry name" value="PYP-like sensor domain (PAS domain)"/>
    <property type="match status" value="1"/>
</dbReference>
<dbReference type="SMART" id="SM00387">
    <property type="entry name" value="HATPase_c"/>
    <property type="match status" value="1"/>
</dbReference>
<evidence type="ECO:0000256" key="2">
    <source>
        <dbReference type="ARBA" id="ARBA00012438"/>
    </source>
</evidence>
<dbReference type="PANTHER" id="PTHR43065">
    <property type="entry name" value="SENSOR HISTIDINE KINASE"/>
    <property type="match status" value="1"/>
</dbReference>
<dbReference type="InterPro" id="IPR003018">
    <property type="entry name" value="GAF"/>
</dbReference>
<dbReference type="InterPro" id="IPR036890">
    <property type="entry name" value="HATPase_C_sf"/>
</dbReference>
<keyword evidence="3 6" id="KW-0597">Phosphoprotein</keyword>
<evidence type="ECO:0000256" key="6">
    <source>
        <dbReference type="PROSITE-ProRule" id="PRU00169"/>
    </source>
</evidence>
<dbReference type="SUPFAM" id="SSF55874">
    <property type="entry name" value="ATPase domain of HSP90 chaperone/DNA topoisomerase II/histidine kinase"/>
    <property type="match status" value="1"/>
</dbReference>
<gene>
    <name evidence="12" type="ORF">KIP89_04565</name>
</gene>
<dbReference type="Pfam" id="PF01590">
    <property type="entry name" value="GAF"/>
    <property type="match status" value="1"/>
</dbReference>
<evidence type="ECO:0000256" key="1">
    <source>
        <dbReference type="ARBA" id="ARBA00000085"/>
    </source>
</evidence>
<dbReference type="InterPro" id="IPR000014">
    <property type="entry name" value="PAS"/>
</dbReference>
<sequence length="868" mass="95015">MRAMEGGDSMSRPTPSHAVDVVSALDISDAPLGPSRNWPPLLARLFDVMLCSPVQIVLFWGPDYLALYNDAYAPTIGSKHPHAFGRPASEGWSELWDDLRPLLDQVRLTGEPVYARDRPFFIERHGYLEEVNFDIAYSAVREVDGSIAGVLCIVSETTERMRAERQLRANEARLSFLDSLSRETVLSADANAIMDTSTRMLGQRLGGVSCSYADVEPDGDTITVRGEWTGPGAHSVIGQYRLSQFGETVARTLRAGQPLTLNHVREELPRELSALFTELGIVATASIPLVKDGRLTALMSVNYAAPHRWTPDELALLSEVAERSWAHIERVRAEERARAEAERARLAITAAAIGTWDYQPALDLLKWDARCKELFGLPPDAEVSYAGSFLAGLHPEDRERAAAAVENALSTGADYNIEFRTIGLRDGKQRWLAATGSRLQIDDHPLRFMGTVIDITQRKRTEAELQALNATLERRVMEEVEERSKAEDRLRQAQKMEAVGQLTGGIAHDFNNMLAVIISGLNLTQRKLDKGDTDVGRFVEAALEGAQRAATLTQRLLAFSRQQPLSPKPVEVGRLVTGMSDLLIRTLGETIRVETVIGAGLWQVRVDPAQLESAILNLAVNARDAMPEGGTLTVETANVDVDDLHARDSGIAVGHYVLIAVTDTGTGMDEATISRAFDPFFTTKPVGKGTGLGLSQVYGFVRQSGGHVRIYSELDLGTTVKIYLPRLQGPMPAEPPREPRDVARRGTAAETVLVVEDDARVRALSSEVLRDLGYTVVEAAGPLEALRFIEAGPCPALLFTDVVMPGMSGRQLVDEVRRLHPALKVLYTTGYTRDAIVHNGTLDAGTHLLPKPFNVEALAAKVRAILDE</sequence>
<dbReference type="Gene3D" id="3.30.565.10">
    <property type="entry name" value="Histidine kinase-like ATPase, C-terminal domain"/>
    <property type="match status" value="1"/>
</dbReference>
<keyword evidence="7" id="KW-0175">Coiled coil</keyword>
<dbReference type="InterPro" id="IPR004358">
    <property type="entry name" value="Sig_transdc_His_kin-like_C"/>
</dbReference>
<protein>
    <recommendedName>
        <fullName evidence="2">histidine kinase</fullName>
        <ecNumber evidence="2">2.7.13.3</ecNumber>
    </recommendedName>
</protein>
<dbReference type="SMART" id="SM00448">
    <property type="entry name" value="REC"/>
    <property type="match status" value="1"/>
</dbReference>
<dbReference type="PROSITE" id="PS50109">
    <property type="entry name" value="HIS_KIN"/>
    <property type="match status" value="1"/>
</dbReference>
<proteinExistence type="predicted"/>
<dbReference type="InterPro" id="IPR003661">
    <property type="entry name" value="HisK_dim/P_dom"/>
</dbReference>
<dbReference type="EC" id="2.7.13.3" evidence="2"/>
<dbReference type="Pfam" id="PF08447">
    <property type="entry name" value="PAS_3"/>
    <property type="match status" value="1"/>
</dbReference>
<evidence type="ECO:0000259" key="10">
    <source>
        <dbReference type="PROSITE" id="PS50112"/>
    </source>
</evidence>
<evidence type="ECO:0000259" key="8">
    <source>
        <dbReference type="PROSITE" id="PS50109"/>
    </source>
</evidence>
<dbReference type="Pfam" id="PF00512">
    <property type="entry name" value="HisKA"/>
    <property type="match status" value="1"/>
</dbReference>
<evidence type="ECO:0000313" key="12">
    <source>
        <dbReference type="EMBL" id="MBS9476375.1"/>
    </source>
</evidence>
<dbReference type="PROSITE" id="PS50110">
    <property type="entry name" value="RESPONSE_REGULATORY"/>
    <property type="match status" value="1"/>
</dbReference>
<evidence type="ECO:0000256" key="5">
    <source>
        <dbReference type="ARBA" id="ARBA00022777"/>
    </source>
</evidence>
<dbReference type="CDD" id="cd00130">
    <property type="entry name" value="PAS"/>
    <property type="match status" value="1"/>
</dbReference>
<dbReference type="InterPro" id="IPR001789">
    <property type="entry name" value="Sig_transdc_resp-reg_receiver"/>
</dbReference>
<keyword evidence="13" id="KW-1185">Reference proteome</keyword>
<evidence type="ECO:0000259" key="9">
    <source>
        <dbReference type="PROSITE" id="PS50110"/>
    </source>
</evidence>
<dbReference type="Pfam" id="PF02518">
    <property type="entry name" value="HATPase_c"/>
    <property type="match status" value="1"/>
</dbReference>
<dbReference type="SUPFAM" id="SSF52172">
    <property type="entry name" value="CheY-like"/>
    <property type="match status" value="1"/>
</dbReference>
<evidence type="ECO:0000256" key="3">
    <source>
        <dbReference type="ARBA" id="ARBA00022553"/>
    </source>
</evidence>
<dbReference type="PROSITE" id="PS50112">
    <property type="entry name" value="PAS"/>
    <property type="match status" value="1"/>
</dbReference>
<dbReference type="Gene3D" id="3.30.450.20">
    <property type="entry name" value="PAS domain"/>
    <property type="match status" value="2"/>
</dbReference>
<evidence type="ECO:0000256" key="7">
    <source>
        <dbReference type="SAM" id="Coils"/>
    </source>
</evidence>
<organism evidence="12 13">
    <name type="scientific">Ancylobacter radicis</name>
    <dbReference type="NCBI Taxonomy" id="2836179"/>
    <lineage>
        <taxon>Bacteria</taxon>
        <taxon>Pseudomonadati</taxon>
        <taxon>Pseudomonadota</taxon>
        <taxon>Alphaproteobacteria</taxon>
        <taxon>Hyphomicrobiales</taxon>
        <taxon>Xanthobacteraceae</taxon>
        <taxon>Ancylobacter</taxon>
    </lineage>
</organism>
<keyword evidence="4" id="KW-0808">Transferase</keyword>
<evidence type="ECO:0000313" key="13">
    <source>
        <dbReference type="Proteomes" id="UP001166585"/>
    </source>
</evidence>
<dbReference type="Gene3D" id="1.10.287.130">
    <property type="match status" value="1"/>
</dbReference>
<dbReference type="InterPro" id="IPR013655">
    <property type="entry name" value="PAS_fold_3"/>
</dbReference>
<dbReference type="InterPro" id="IPR003594">
    <property type="entry name" value="HATPase_dom"/>
</dbReference>